<evidence type="ECO:0000256" key="2">
    <source>
        <dbReference type="ARBA" id="ARBA00022692"/>
    </source>
</evidence>
<dbReference type="Gene3D" id="1.20.58.390">
    <property type="entry name" value="Neurotransmitter-gated ion-channel transmembrane domain"/>
    <property type="match status" value="1"/>
</dbReference>
<keyword evidence="5" id="KW-0813">Transport</keyword>
<reference evidence="8" key="1">
    <citation type="journal article" date="2019" name="bioRxiv">
        <title>The Genome of the Zebra Mussel, Dreissena polymorpha: A Resource for Invasive Species Research.</title>
        <authorList>
            <person name="McCartney M.A."/>
            <person name="Auch B."/>
            <person name="Kono T."/>
            <person name="Mallez S."/>
            <person name="Zhang Y."/>
            <person name="Obille A."/>
            <person name="Becker A."/>
            <person name="Abrahante J.E."/>
            <person name="Garbe J."/>
            <person name="Badalamenti J.P."/>
            <person name="Herman A."/>
            <person name="Mangelson H."/>
            <person name="Liachko I."/>
            <person name="Sullivan S."/>
            <person name="Sone E.D."/>
            <person name="Koren S."/>
            <person name="Silverstein K.A.T."/>
            <person name="Beckman K.B."/>
            <person name="Gohl D.M."/>
        </authorList>
    </citation>
    <scope>NUCLEOTIDE SEQUENCE</scope>
    <source>
        <strain evidence="8">Duluth1</strain>
        <tissue evidence="8">Whole animal</tissue>
    </source>
</reference>
<dbReference type="InterPro" id="IPR036734">
    <property type="entry name" value="Neur_chan_lig-bd_sf"/>
</dbReference>
<feature type="transmembrane region" description="Helical" evidence="5">
    <location>
        <begin position="394"/>
        <end position="415"/>
    </location>
</feature>
<evidence type="ECO:0000313" key="8">
    <source>
        <dbReference type="EMBL" id="KAH3888535.1"/>
    </source>
</evidence>
<evidence type="ECO:0000256" key="5">
    <source>
        <dbReference type="RuleBase" id="RU000687"/>
    </source>
</evidence>
<organism evidence="8 9">
    <name type="scientific">Dreissena polymorpha</name>
    <name type="common">Zebra mussel</name>
    <name type="synonym">Mytilus polymorpha</name>
    <dbReference type="NCBI Taxonomy" id="45954"/>
    <lineage>
        <taxon>Eukaryota</taxon>
        <taxon>Metazoa</taxon>
        <taxon>Spiralia</taxon>
        <taxon>Lophotrochozoa</taxon>
        <taxon>Mollusca</taxon>
        <taxon>Bivalvia</taxon>
        <taxon>Autobranchia</taxon>
        <taxon>Heteroconchia</taxon>
        <taxon>Euheterodonta</taxon>
        <taxon>Imparidentia</taxon>
        <taxon>Neoheterodontei</taxon>
        <taxon>Myida</taxon>
        <taxon>Dreissenoidea</taxon>
        <taxon>Dreissenidae</taxon>
        <taxon>Dreissena</taxon>
    </lineage>
</organism>
<dbReference type="Proteomes" id="UP000828390">
    <property type="component" value="Unassembled WGS sequence"/>
</dbReference>
<sequence length="419" mass="47686">MQMPLRERSRFPVKQLNTLTIICAVLTLIDHAPDVTCQTAANVKALKQKLFVADAYDLKVRPTDNQSMPIEITVDLYLLAINEVSEAKETLKTTAFLRVVWNDAFLQWDPTNYGGIKRAFWLQGDVWKPDIALKNSNLDYKELGVQTLNIINSNDGNISWYPFHVFESTCTIDIKYFPFDYQTCYLKFQAWSYWKSEVFMVGRLHGIEMTSFEPNPSWEIIATSWTIEDEYDDSTISFMLKIRRKPLFFMLSVISPMIMLAILNLCVFLLPCKSGEKAGYAISVFLAFAIFLTIVSEQLPKNSESVSLISVFLIIQTICSTLITIFALSLLRMSSFDETVAKPRVLVCFMRCLKCKSCHKGPSDTPKRVTRTSDESSTSDVEYSWTEVVNFLDVVLFVIFACIHVGSALGCFLPAQLHL</sequence>
<dbReference type="InterPro" id="IPR006202">
    <property type="entry name" value="Neur_chan_lig-bd"/>
</dbReference>
<feature type="transmembrane region" description="Helical" evidence="5">
    <location>
        <begin position="308"/>
        <end position="331"/>
    </location>
</feature>
<dbReference type="GO" id="GO:0004888">
    <property type="term" value="F:transmembrane signaling receptor activity"/>
    <property type="evidence" value="ECO:0007669"/>
    <property type="project" value="InterPro"/>
</dbReference>
<dbReference type="InterPro" id="IPR018000">
    <property type="entry name" value="Neurotransmitter_ion_chnl_CS"/>
</dbReference>
<reference evidence="8" key="2">
    <citation type="submission" date="2020-11" db="EMBL/GenBank/DDBJ databases">
        <authorList>
            <person name="McCartney M.A."/>
            <person name="Auch B."/>
            <person name="Kono T."/>
            <person name="Mallez S."/>
            <person name="Becker A."/>
            <person name="Gohl D.M."/>
            <person name="Silverstein K.A.T."/>
            <person name="Koren S."/>
            <person name="Bechman K.B."/>
            <person name="Herman A."/>
            <person name="Abrahante J.E."/>
            <person name="Garbe J."/>
        </authorList>
    </citation>
    <scope>NUCLEOTIDE SEQUENCE</scope>
    <source>
        <strain evidence="8">Duluth1</strain>
        <tissue evidence="8">Whole animal</tissue>
    </source>
</reference>
<evidence type="ECO:0000313" key="9">
    <source>
        <dbReference type="Proteomes" id="UP000828390"/>
    </source>
</evidence>
<gene>
    <name evidence="8" type="ORF">DPMN_012571</name>
</gene>
<evidence type="ECO:0000259" key="6">
    <source>
        <dbReference type="Pfam" id="PF02931"/>
    </source>
</evidence>
<keyword evidence="5" id="KW-0407">Ion channel</keyword>
<keyword evidence="3 5" id="KW-1133">Transmembrane helix</keyword>
<protein>
    <recommendedName>
        <fullName evidence="10">Neuronal acetylcholine receptor subunit alpha-6</fullName>
    </recommendedName>
</protein>
<comment type="caution">
    <text evidence="8">The sequence shown here is derived from an EMBL/GenBank/DDBJ whole genome shotgun (WGS) entry which is preliminary data.</text>
</comment>
<feature type="domain" description="Neurotransmitter-gated ion-channel ligand-binding" evidence="6">
    <location>
        <begin position="46"/>
        <end position="246"/>
    </location>
</feature>
<feature type="transmembrane region" description="Helical" evidence="5">
    <location>
        <begin position="277"/>
        <end position="296"/>
    </location>
</feature>
<proteinExistence type="inferred from homology"/>
<keyword evidence="4 5" id="KW-0472">Membrane</keyword>
<dbReference type="CDD" id="cd18989">
    <property type="entry name" value="LGIC_ECD_cation"/>
    <property type="match status" value="1"/>
</dbReference>
<dbReference type="FunFam" id="2.70.170.10:FF:000028">
    <property type="entry name" value="AcetylCholine Receptor"/>
    <property type="match status" value="1"/>
</dbReference>
<evidence type="ECO:0000256" key="4">
    <source>
        <dbReference type="ARBA" id="ARBA00023136"/>
    </source>
</evidence>
<dbReference type="Pfam" id="PF02932">
    <property type="entry name" value="Neur_chan_memb"/>
    <property type="match status" value="1"/>
</dbReference>
<dbReference type="PROSITE" id="PS00236">
    <property type="entry name" value="NEUROTR_ION_CHANNEL"/>
    <property type="match status" value="1"/>
</dbReference>
<dbReference type="InterPro" id="IPR006201">
    <property type="entry name" value="Neur_channel"/>
</dbReference>
<dbReference type="SUPFAM" id="SSF90112">
    <property type="entry name" value="Neurotransmitter-gated ion-channel transmembrane pore"/>
    <property type="match status" value="1"/>
</dbReference>
<dbReference type="CDD" id="cd19051">
    <property type="entry name" value="LGIC_TM_cation"/>
    <property type="match status" value="1"/>
</dbReference>
<dbReference type="EMBL" id="JAIWYP010000001">
    <property type="protein sequence ID" value="KAH3888535.1"/>
    <property type="molecule type" value="Genomic_DNA"/>
</dbReference>
<feature type="domain" description="Neurotransmitter-gated ion-channel transmembrane" evidence="7">
    <location>
        <begin position="254"/>
        <end position="376"/>
    </location>
</feature>
<keyword evidence="5" id="KW-0406">Ion transport</keyword>
<keyword evidence="9" id="KW-1185">Reference proteome</keyword>
<evidence type="ECO:0000259" key="7">
    <source>
        <dbReference type="Pfam" id="PF02932"/>
    </source>
</evidence>
<name>A0A9D4N686_DREPO</name>
<accession>A0A9D4N686</accession>
<comment type="subcellular location">
    <subcellularLocation>
        <location evidence="1">Membrane</location>
        <topology evidence="1">Multi-pass membrane protein</topology>
    </subcellularLocation>
</comment>
<dbReference type="Pfam" id="PF02931">
    <property type="entry name" value="Neur_chan_LBD"/>
    <property type="match status" value="1"/>
</dbReference>
<dbReference type="PRINTS" id="PR00252">
    <property type="entry name" value="NRIONCHANNEL"/>
</dbReference>
<dbReference type="Gene3D" id="2.70.170.10">
    <property type="entry name" value="Neurotransmitter-gated ion-channel ligand-binding domain"/>
    <property type="match status" value="1"/>
</dbReference>
<evidence type="ECO:0000256" key="3">
    <source>
        <dbReference type="ARBA" id="ARBA00022989"/>
    </source>
</evidence>
<evidence type="ECO:0000256" key="1">
    <source>
        <dbReference type="ARBA" id="ARBA00004141"/>
    </source>
</evidence>
<feature type="transmembrane region" description="Helical" evidence="5">
    <location>
        <begin position="247"/>
        <end position="271"/>
    </location>
</feature>
<keyword evidence="2 5" id="KW-0812">Transmembrane</keyword>
<dbReference type="InterPro" id="IPR036719">
    <property type="entry name" value="Neuro-gated_channel_TM_sf"/>
</dbReference>
<dbReference type="SUPFAM" id="SSF63712">
    <property type="entry name" value="Nicotinic receptor ligand binding domain-like"/>
    <property type="match status" value="1"/>
</dbReference>
<evidence type="ECO:0008006" key="10">
    <source>
        <dbReference type="Google" id="ProtNLM"/>
    </source>
</evidence>
<dbReference type="GO" id="GO:0016020">
    <property type="term" value="C:membrane"/>
    <property type="evidence" value="ECO:0007669"/>
    <property type="project" value="UniProtKB-SubCell"/>
</dbReference>
<dbReference type="GO" id="GO:0005230">
    <property type="term" value="F:extracellular ligand-gated monoatomic ion channel activity"/>
    <property type="evidence" value="ECO:0007669"/>
    <property type="project" value="InterPro"/>
</dbReference>
<dbReference type="PANTHER" id="PTHR18945">
    <property type="entry name" value="NEUROTRANSMITTER GATED ION CHANNEL"/>
    <property type="match status" value="1"/>
</dbReference>
<dbReference type="InterPro" id="IPR006029">
    <property type="entry name" value="Neurotrans-gated_channel_TM"/>
</dbReference>
<comment type="similarity">
    <text evidence="5">Belongs to the ligand-gated ion channel (TC 1.A.9) family.</text>
</comment>
<dbReference type="AlphaFoldDB" id="A0A9D4N686"/>
<dbReference type="InterPro" id="IPR038050">
    <property type="entry name" value="Neuro_actylchol_rec"/>
</dbReference>